<evidence type="ECO:0000313" key="3">
    <source>
        <dbReference type="EMBL" id="MDD1796152.1"/>
    </source>
</evidence>
<accession>A0ABT5R9F5</accession>
<dbReference type="EMBL" id="JAJUBC010000043">
    <property type="protein sequence ID" value="MDD1796152.1"/>
    <property type="molecule type" value="Genomic_DNA"/>
</dbReference>
<dbReference type="PROSITE" id="PS51257">
    <property type="entry name" value="PROKAR_LIPOPROTEIN"/>
    <property type="match status" value="1"/>
</dbReference>
<organism evidence="3 4">
    <name type="scientific">Enterovibrio gelatinilyticus</name>
    <dbReference type="NCBI Taxonomy" id="2899819"/>
    <lineage>
        <taxon>Bacteria</taxon>
        <taxon>Pseudomonadati</taxon>
        <taxon>Pseudomonadota</taxon>
        <taxon>Gammaproteobacteria</taxon>
        <taxon>Vibrionales</taxon>
        <taxon>Vibrionaceae</taxon>
        <taxon>Enterovibrio</taxon>
    </lineage>
</organism>
<feature type="signal peptide" evidence="1">
    <location>
        <begin position="1"/>
        <end position="18"/>
    </location>
</feature>
<reference evidence="3" key="1">
    <citation type="submission" date="2021-12" db="EMBL/GenBank/DDBJ databases">
        <title>Enterovibrio ZSDZ35 sp. nov. and Enterovibrio ZSDZ42 sp. nov., isolated from coastal seawater in Qingdao.</title>
        <authorList>
            <person name="Zhang P."/>
        </authorList>
    </citation>
    <scope>NUCLEOTIDE SEQUENCE</scope>
    <source>
        <strain evidence="3">ZSDZ42</strain>
    </source>
</reference>
<evidence type="ECO:0000256" key="1">
    <source>
        <dbReference type="SAM" id="SignalP"/>
    </source>
</evidence>
<comment type="caution">
    <text evidence="3">The sequence shown here is derived from an EMBL/GenBank/DDBJ whole genome shotgun (WGS) entry which is preliminary data.</text>
</comment>
<keyword evidence="1" id="KW-0732">Signal</keyword>
<feature type="domain" description="DUF5666" evidence="2">
    <location>
        <begin position="238"/>
        <end position="298"/>
    </location>
</feature>
<sequence>MKRYAMIPLLTLTLAACGGGSEGGDTTTSPTLPASVEGKIEQISGNTVTVNGHQYQVESVQYLGTDIAPEKLETNLMVNANTTSRAQTGAHIELEPTFTGRIEKIGEPKGTFTINGIELSFAALSPRIHNGDWVMVSSLPTANAGYKVLSVISFDFDDEGMVEAEGRISSIDFNNGTFKIGKSLTVLFDEKLANNPKKLRNGTWVEVIGTYNEYEAELTATEMKLKNYNDINGRGEIEGVITWVARDKSKFELNYRGTFDVHPSTKYDDGNLSSLRIGAEVEVDYISKGDTLIAKEIEFEDGDGDFDWDAFEFETEGTVSNVNTDEETFMIELKGAEKTIHIDALTRFEDNLTLESLDGEFLEVEGVIISGDYVAREIEREDD</sequence>
<proteinExistence type="predicted"/>
<feature type="chain" id="PRO_5046429959" evidence="1">
    <location>
        <begin position="19"/>
        <end position="383"/>
    </location>
</feature>
<gene>
    <name evidence="3" type="ORF">LRP50_23810</name>
</gene>
<name>A0ABT5R9F5_9GAMM</name>
<keyword evidence="4" id="KW-1185">Reference proteome</keyword>
<feature type="domain" description="DUF5666" evidence="2">
    <location>
        <begin position="165"/>
        <end position="223"/>
    </location>
</feature>
<feature type="domain" description="DUF5666" evidence="2">
    <location>
        <begin position="316"/>
        <end position="379"/>
    </location>
</feature>
<evidence type="ECO:0000313" key="4">
    <source>
        <dbReference type="Proteomes" id="UP001149400"/>
    </source>
</evidence>
<dbReference type="Pfam" id="PF18914">
    <property type="entry name" value="DUF5666"/>
    <property type="match status" value="3"/>
</dbReference>
<protein>
    <submittedName>
        <fullName evidence="3">DUF5666 domain-containing protein</fullName>
    </submittedName>
</protein>
<dbReference type="Proteomes" id="UP001149400">
    <property type="component" value="Unassembled WGS sequence"/>
</dbReference>
<dbReference type="RefSeq" id="WP_274166911.1">
    <property type="nucleotide sequence ID" value="NZ_JAJUBC010000043.1"/>
</dbReference>
<dbReference type="InterPro" id="IPR043724">
    <property type="entry name" value="DUF5666"/>
</dbReference>
<evidence type="ECO:0000259" key="2">
    <source>
        <dbReference type="Pfam" id="PF18914"/>
    </source>
</evidence>